<dbReference type="EC" id="3.4.24.75" evidence="4"/>
<evidence type="ECO:0000313" key="9">
    <source>
        <dbReference type="Proteomes" id="UP000706163"/>
    </source>
</evidence>
<dbReference type="PANTHER" id="PTHR21666">
    <property type="entry name" value="PEPTIDASE-RELATED"/>
    <property type="match status" value="1"/>
</dbReference>
<evidence type="ECO:0000256" key="2">
    <source>
        <dbReference type="ARBA" id="ARBA00001947"/>
    </source>
</evidence>
<evidence type="ECO:0000256" key="6">
    <source>
        <dbReference type="SAM" id="MobiDB-lite"/>
    </source>
</evidence>
<comment type="similarity">
    <text evidence="3">Belongs to the peptidase M23B family.</text>
</comment>
<dbReference type="GO" id="GO:0004222">
    <property type="term" value="F:metalloendopeptidase activity"/>
    <property type="evidence" value="ECO:0007669"/>
    <property type="project" value="TreeGrafter"/>
</dbReference>
<dbReference type="RefSeq" id="WP_278675827.1">
    <property type="nucleotide sequence ID" value="NZ_DYVT01000110.1"/>
</dbReference>
<feature type="region of interest" description="Disordered" evidence="6">
    <location>
        <begin position="172"/>
        <end position="208"/>
    </location>
</feature>
<comment type="cofactor">
    <cofactor evidence="2">
        <name>Zn(2+)</name>
        <dbReference type="ChEBI" id="CHEBI:29105"/>
    </cofactor>
</comment>
<sequence length="738" mass="79741">LKNIVLATFRALRSGVSGIWNGIKSLTSAAWNWIKNKAVSLAQSLRNGVISIFNKLKSGISGIWNGIKGMTSRSWNAIKKSIIGFANGIKSGVTGAFDKMKNALSKSINAIKGFVQDMIDKVKGGLNKLIDGVNWVGEKLGMGKIGYVKMHTGTTSSSSNVVSNGRINTDTFATVGDKGRGNGPGGFRHETVIPPKGKPFITPNRDVTMPVTKGTKILNGTQTHGMLSDMAHRFAGGSDGKKNWWNAAGDAVAGFGKGAAKKVHGAGKKTAEAFGKGKDATGKFINSAKENIGKGAKWLGSKVKDVMDYVKNPGKLLNYVLEAFGVNFDGLGKDNIPADMMKGMFTKLKDAAKNLIKQWLEEAEEGSGDASWLFKHPIWQKFGNYTGGLNFNGGKHYGMDFGMPIGTPVKAVADGKVTKTWNDYGGGNSIEVQVGKGLWNWYMHLSKILAKRGQKVSAGDVIGKSGDTGNFVRGAHLHFQLNKGDHSGNDTAINPEKWLKSLSSGKSKAAKKWAPDIKKAAKRMKVNLSNKELQGIIAQIQRESNGNAGVTQGNIGDINNRRGTPAQGLLQYVPSTFKSYAVKGHKNIKNGYDQLLAFFNNSNWRRDLQYGKSGWGPTGANRGYADGGIVSAPELAWIAEGGFSESIISHDPKNRVRSKSIHDKTGKMLGVDTDTKLLQEIIDILEVGNQLQSSNNNITQGLLNKPTDIYMDNDKVTDKVNNKSGDKMNMLNYQRGRR</sequence>
<dbReference type="EMBL" id="DYVT01000110">
    <property type="protein sequence ID" value="HJF68516.1"/>
    <property type="molecule type" value="Genomic_DNA"/>
</dbReference>
<feature type="non-terminal residue" evidence="8">
    <location>
        <position position="1"/>
    </location>
</feature>
<protein>
    <recommendedName>
        <fullName evidence="4">lysostaphin</fullName>
        <ecNumber evidence="4">3.4.24.75</ecNumber>
    </recommendedName>
</protein>
<keyword evidence="5" id="KW-0482">Metalloprotease</keyword>
<dbReference type="InterPro" id="IPR011055">
    <property type="entry name" value="Dup_hybrid_motif"/>
</dbReference>
<dbReference type="PANTHER" id="PTHR21666:SF270">
    <property type="entry name" value="MUREIN HYDROLASE ACTIVATOR ENVC"/>
    <property type="match status" value="1"/>
</dbReference>
<dbReference type="Pfam" id="PF01551">
    <property type="entry name" value="Peptidase_M23"/>
    <property type="match status" value="1"/>
</dbReference>
<evidence type="ECO:0000256" key="5">
    <source>
        <dbReference type="ARBA" id="ARBA00023049"/>
    </source>
</evidence>
<keyword evidence="5" id="KW-0378">Hydrolase</keyword>
<dbReference type="SUPFAM" id="SSF53955">
    <property type="entry name" value="Lysozyme-like"/>
    <property type="match status" value="1"/>
</dbReference>
<evidence type="ECO:0000313" key="8">
    <source>
        <dbReference type="EMBL" id="HJF68516.1"/>
    </source>
</evidence>
<comment type="catalytic activity">
    <reaction evidence="1">
        <text>Hydrolysis of the -Gly-|-Gly- bond in the pentaglycine inter-peptide link joining staphylococcal cell wall peptidoglycans.</text>
        <dbReference type="EC" id="3.4.24.75"/>
    </reaction>
</comment>
<comment type="caution">
    <text evidence="8">The sequence shown here is derived from an EMBL/GenBank/DDBJ whole genome shotgun (WGS) entry which is preliminary data.</text>
</comment>
<dbReference type="Gene3D" id="2.70.70.10">
    <property type="entry name" value="Glucose Permease (Domain IIA)"/>
    <property type="match status" value="1"/>
</dbReference>
<gene>
    <name evidence="8" type="ORF">K8V85_09415</name>
</gene>
<dbReference type="GO" id="GO:0006508">
    <property type="term" value="P:proteolysis"/>
    <property type="evidence" value="ECO:0007669"/>
    <property type="project" value="UniProtKB-KW"/>
</dbReference>
<dbReference type="CDD" id="cd13402">
    <property type="entry name" value="LT_TF-like"/>
    <property type="match status" value="1"/>
</dbReference>
<evidence type="ECO:0000256" key="4">
    <source>
        <dbReference type="ARBA" id="ARBA00012322"/>
    </source>
</evidence>
<keyword evidence="5" id="KW-0645">Protease</keyword>
<reference evidence="8" key="1">
    <citation type="journal article" date="2021" name="PeerJ">
        <title>Extensive microbial diversity within the chicken gut microbiome revealed by metagenomics and culture.</title>
        <authorList>
            <person name="Gilroy R."/>
            <person name="Ravi A."/>
            <person name="Getino M."/>
            <person name="Pursley I."/>
            <person name="Horton D.L."/>
            <person name="Alikhan N.F."/>
            <person name="Baker D."/>
            <person name="Gharbi K."/>
            <person name="Hall N."/>
            <person name="Watson M."/>
            <person name="Adriaenssens E.M."/>
            <person name="Foster-Nyarko E."/>
            <person name="Jarju S."/>
            <person name="Secka A."/>
            <person name="Antonio M."/>
            <person name="Oren A."/>
            <person name="Chaudhuri R.R."/>
            <person name="La Ragione R."/>
            <person name="Hildebrand F."/>
            <person name="Pallen M.J."/>
        </authorList>
    </citation>
    <scope>NUCLEOTIDE SEQUENCE</scope>
    <source>
        <strain evidence="8">CHK149-3286</strain>
    </source>
</reference>
<dbReference type="AlphaFoldDB" id="A0A921H060"/>
<dbReference type="Gene3D" id="1.10.530.10">
    <property type="match status" value="1"/>
</dbReference>
<dbReference type="CDD" id="cd12797">
    <property type="entry name" value="M23_peptidase"/>
    <property type="match status" value="1"/>
</dbReference>
<dbReference type="Gene3D" id="1.20.120.20">
    <property type="entry name" value="Apolipoprotein"/>
    <property type="match status" value="1"/>
</dbReference>
<dbReference type="Proteomes" id="UP000706163">
    <property type="component" value="Unassembled WGS sequence"/>
</dbReference>
<reference evidence="8" key="2">
    <citation type="submission" date="2021-09" db="EMBL/GenBank/DDBJ databases">
        <authorList>
            <person name="Gilroy R."/>
        </authorList>
    </citation>
    <scope>NUCLEOTIDE SEQUENCE</scope>
    <source>
        <strain evidence="8">CHK149-3286</strain>
    </source>
</reference>
<evidence type="ECO:0000256" key="3">
    <source>
        <dbReference type="ARBA" id="ARBA00006646"/>
    </source>
</evidence>
<dbReference type="SUPFAM" id="SSF51261">
    <property type="entry name" value="Duplicated hybrid motif"/>
    <property type="match status" value="1"/>
</dbReference>
<dbReference type="InterPro" id="IPR023346">
    <property type="entry name" value="Lysozyme-like_dom_sf"/>
</dbReference>
<feature type="domain" description="M23ase beta-sheet core" evidence="7">
    <location>
        <begin position="395"/>
        <end position="493"/>
    </location>
</feature>
<proteinExistence type="inferred from homology"/>
<dbReference type="InterPro" id="IPR050570">
    <property type="entry name" value="Cell_wall_metabolism_enzyme"/>
</dbReference>
<name>A0A921H060_9STAP</name>
<accession>A0A921H060</accession>
<evidence type="ECO:0000259" key="7">
    <source>
        <dbReference type="Pfam" id="PF01551"/>
    </source>
</evidence>
<dbReference type="InterPro" id="IPR016047">
    <property type="entry name" value="M23ase_b-sheet_dom"/>
</dbReference>
<evidence type="ECO:0000256" key="1">
    <source>
        <dbReference type="ARBA" id="ARBA00001667"/>
    </source>
</evidence>
<organism evidence="8 9">
    <name type="scientific">Staphylococcus kloosii</name>
    <dbReference type="NCBI Taxonomy" id="29384"/>
    <lineage>
        <taxon>Bacteria</taxon>
        <taxon>Bacillati</taxon>
        <taxon>Bacillota</taxon>
        <taxon>Bacilli</taxon>
        <taxon>Bacillales</taxon>
        <taxon>Staphylococcaceae</taxon>
        <taxon>Staphylococcus</taxon>
    </lineage>
</organism>